<dbReference type="EMBL" id="JAVRHY010000023">
    <property type="protein sequence ID" value="MDT0619875.1"/>
    <property type="molecule type" value="Genomic_DNA"/>
</dbReference>
<comment type="caution">
    <text evidence="4">The sequence shown here is derived from an EMBL/GenBank/DDBJ whole genome shotgun (WGS) entry which is preliminary data.</text>
</comment>
<accession>A0ABU3BCP9</accession>
<gene>
    <name evidence="4" type="ORF">RM531_15485</name>
</gene>
<evidence type="ECO:0000256" key="1">
    <source>
        <dbReference type="ARBA" id="ARBA00022679"/>
    </source>
</evidence>
<dbReference type="PANTHER" id="PTHR10605:SF56">
    <property type="entry name" value="BIFUNCTIONAL HEPARAN SULFATE N-DEACETYLASE_N-SULFOTRANSFERASE"/>
    <property type="match status" value="1"/>
</dbReference>
<feature type="domain" description="Sulfotransferase" evidence="3">
    <location>
        <begin position="2"/>
        <end position="197"/>
    </location>
</feature>
<organism evidence="4 5">
    <name type="scientific">Spectribacter acetivorans</name>
    <dbReference type="NCBI Taxonomy" id="3075603"/>
    <lineage>
        <taxon>Bacteria</taxon>
        <taxon>Pseudomonadati</taxon>
        <taxon>Pseudomonadota</taxon>
        <taxon>Gammaproteobacteria</taxon>
        <taxon>Salinisphaerales</taxon>
        <taxon>Salinisphaeraceae</taxon>
        <taxon>Spectribacter</taxon>
    </lineage>
</organism>
<dbReference type="InterPro" id="IPR027417">
    <property type="entry name" value="P-loop_NTPase"/>
</dbReference>
<dbReference type="GO" id="GO:0016740">
    <property type="term" value="F:transferase activity"/>
    <property type="evidence" value="ECO:0007669"/>
    <property type="project" value="UniProtKB-KW"/>
</dbReference>
<dbReference type="Proteomes" id="UP001259982">
    <property type="component" value="Unassembled WGS sequence"/>
</dbReference>
<dbReference type="InterPro" id="IPR037359">
    <property type="entry name" value="NST/OST"/>
</dbReference>
<dbReference type="InterPro" id="IPR000863">
    <property type="entry name" value="Sulfotransferase_dom"/>
</dbReference>
<dbReference type="PANTHER" id="PTHR10605">
    <property type="entry name" value="HEPARAN SULFATE SULFOTRANSFERASE"/>
    <property type="match status" value="1"/>
</dbReference>
<dbReference type="RefSeq" id="WP_311660604.1">
    <property type="nucleotide sequence ID" value="NZ_JAVRHY010000023.1"/>
</dbReference>
<dbReference type="Pfam" id="PF00685">
    <property type="entry name" value="Sulfotransfer_1"/>
    <property type="match status" value="1"/>
</dbReference>
<proteinExistence type="predicted"/>
<evidence type="ECO:0000313" key="4">
    <source>
        <dbReference type="EMBL" id="MDT0619875.1"/>
    </source>
</evidence>
<keyword evidence="5" id="KW-1185">Reference proteome</keyword>
<evidence type="ECO:0000256" key="2">
    <source>
        <dbReference type="ARBA" id="ARBA00023180"/>
    </source>
</evidence>
<evidence type="ECO:0000313" key="5">
    <source>
        <dbReference type="Proteomes" id="UP001259982"/>
    </source>
</evidence>
<evidence type="ECO:0000259" key="3">
    <source>
        <dbReference type="Pfam" id="PF00685"/>
    </source>
</evidence>
<protein>
    <submittedName>
        <fullName evidence="4">Sulfotransferase</fullName>
        <ecNumber evidence="4">2.8.2.-</ecNumber>
    </submittedName>
</protein>
<keyword evidence="2" id="KW-0325">Glycoprotein</keyword>
<sequence length="296" mass="34699">MHFFIAGYPKAGTTSLYDYLGSHPDVFVPKIKEPHYFTEDYPGSREVTTGYEYRALYRDAEPYQQRGDASASVIHSDVAIDRILERYPEAKFIVLVRDPVAAVRSFHGELLHNLNEDMADFERAWRLQAARAEGRDIPATCREPRFLQYREIFHYREQLPAFFKKVPAEQRLVLVFEEFFADPRAGYRQVLDFLGLEDDRRSDFCAVNTARRHRFRWLAERHRKMVDDDGWVYRGLKGAMSRMGIHPSDILARFNRKPGGKPAISAAFEAELREHFRPDVEAVEHLLGREIEHWRH</sequence>
<dbReference type="EC" id="2.8.2.-" evidence="4"/>
<name>A0ABU3BCP9_9GAMM</name>
<reference evidence="4 5" key="1">
    <citation type="submission" date="2023-09" db="EMBL/GenBank/DDBJ databases">
        <authorList>
            <person name="Rey-Velasco X."/>
        </authorList>
    </citation>
    <scope>NUCLEOTIDE SEQUENCE [LARGE SCALE GENOMIC DNA]</scope>
    <source>
        <strain evidence="4 5">P385</strain>
    </source>
</reference>
<dbReference type="Gene3D" id="3.40.50.300">
    <property type="entry name" value="P-loop containing nucleotide triphosphate hydrolases"/>
    <property type="match status" value="1"/>
</dbReference>
<dbReference type="SUPFAM" id="SSF52540">
    <property type="entry name" value="P-loop containing nucleoside triphosphate hydrolases"/>
    <property type="match status" value="1"/>
</dbReference>
<keyword evidence="1 4" id="KW-0808">Transferase</keyword>